<sequence>TIKECPLQSQRCAAKRVISYSGGSKYAELNSKGCANAEDCVVFSANFGIEEIKVTSKCCTTPLCNTQPAPEPSKSTPNGKQCYYCDEQTCTNILNCKGNEDYCFSVTGGQSVTMKGCVSKRLCTILDQSWARELTYTCCQGDLCNSTKDILLTPGHAE</sequence>
<dbReference type="PANTHER" id="PTHR20914:SF26">
    <property type="entry name" value="PHOSPHOLIPASE A2 INHIBITOR CNF-LIKE"/>
    <property type="match status" value="1"/>
</dbReference>
<comment type="subcellular location">
    <subcellularLocation>
        <location evidence="1">Cell membrane</location>
    </subcellularLocation>
    <subcellularLocation>
        <location evidence="2">Secreted</location>
    </subcellularLocation>
</comment>
<keyword evidence="6" id="KW-0472">Membrane</keyword>
<feature type="domain" description="UPAR/Ly6" evidence="8">
    <location>
        <begin position="3"/>
        <end position="66"/>
    </location>
</feature>
<reference evidence="10" key="1">
    <citation type="submission" date="2025-08" db="UniProtKB">
        <authorList>
            <consortium name="Ensembl"/>
        </authorList>
    </citation>
    <scope>IDENTIFICATION</scope>
</reference>
<evidence type="ECO:0008006" key="12">
    <source>
        <dbReference type="Google" id="ProtNLM"/>
    </source>
</evidence>
<dbReference type="GO" id="GO:0005886">
    <property type="term" value="C:plasma membrane"/>
    <property type="evidence" value="ECO:0007669"/>
    <property type="project" value="UniProtKB-SubCell"/>
</dbReference>
<evidence type="ECO:0000259" key="9">
    <source>
        <dbReference type="Pfam" id="PF00087"/>
    </source>
</evidence>
<evidence type="ECO:0000259" key="8">
    <source>
        <dbReference type="Pfam" id="PF00021"/>
    </source>
</evidence>
<keyword evidence="3" id="KW-1003">Cell membrane</keyword>
<proteinExistence type="predicted"/>
<organism evidence="10 11">
    <name type="scientific">Sander lucioperca</name>
    <name type="common">Pike-perch</name>
    <name type="synonym">Perca lucioperca</name>
    <dbReference type="NCBI Taxonomy" id="283035"/>
    <lineage>
        <taxon>Eukaryota</taxon>
        <taxon>Metazoa</taxon>
        <taxon>Chordata</taxon>
        <taxon>Craniata</taxon>
        <taxon>Vertebrata</taxon>
        <taxon>Euteleostomi</taxon>
        <taxon>Actinopterygii</taxon>
        <taxon>Neopterygii</taxon>
        <taxon>Teleostei</taxon>
        <taxon>Neoteleostei</taxon>
        <taxon>Acanthomorphata</taxon>
        <taxon>Eupercaria</taxon>
        <taxon>Perciformes</taxon>
        <taxon>Percoidei</taxon>
        <taxon>Percidae</taxon>
        <taxon>Luciopercinae</taxon>
        <taxon>Sander</taxon>
    </lineage>
</organism>
<accession>A0A8C9ZP46</accession>
<evidence type="ECO:0000256" key="5">
    <source>
        <dbReference type="ARBA" id="ARBA00022729"/>
    </source>
</evidence>
<feature type="domain" description="Snake toxin/toxin-like" evidence="9">
    <location>
        <begin position="81"/>
        <end position="145"/>
    </location>
</feature>
<dbReference type="Pfam" id="PF00087">
    <property type="entry name" value="Toxin_TOLIP"/>
    <property type="match status" value="1"/>
</dbReference>
<keyword evidence="4" id="KW-0964">Secreted</keyword>
<dbReference type="InterPro" id="IPR050918">
    <property type="entry name" value="CNF-like_PLA2_Inhibitor"/>
</dbReference>
<dbReference type="Proteomes" id="UP000694568">
    <property type="component" value="Unplaced"/>
</dbReference>
<evidence type="ECO:0000256" key="1">
    <source>
        <dbReference type="ARBA" id="ARBA00004236"/>
    </source>
</evidence>
<evidence type="ECO:0000313" key="10">
    <source>
        <dbReference type="Ensembl" id="ENSSLUP00000039490.1"/>
    </source>
</evidence>
<evidence type="ECO:0000256" key="7">
    <source>
        <dbReference type="ARBA" id="ARBA00023180"/>
    </source>
</evidence>
<dbReference type="Gene3D" id="2.10.60.10">
    <property type="entry name" value="CD59"/>
    <property type="match status" value="2"/>
</dbReference>
<dbReference type="InterPro" id="IPR016054">
    <property type="entry name" value="LY6_UPA_recep-like"/>
</dbReference>
<name>A0A8C9ZP46_SANLU</name>
<dbReference type="InterPro" id="IPR045860">
    <property type="entry name" value="Snake_toxin-like_sf"/>
</dbReference>
<protein>
    <recommendedName>
        <fullName evidence="12">UPAR/Ly6 domain-containing protein</fullName>
    </recommendedName>
</protein>
<dbReference type="SUPFAM" id="SSF57302">
    <property type="entry name" value="Snake toxin-like"/>
    <property type="match status" value="2"/>
</dbReference>
<keyword evidence="5" id="KW-0732">Signal</keyword>
<reference evidence="10" key="2">
    <citation type="submission" date="2025-09" db="UniProtKB">
        <authorList>
            <consortium name="Ensembl"/>
        </authorList>
    </citation>
    <scope>IDENTIFICATION</scope>
</reference>
<dbReference type="Pfam" id="PF00021">
    <property type="entry name" value="UPAR_LY6"/>
    <property type="match status" value="1"/>
</dbReference>
<dbReference type="PANTHER" id="PTHR20914">
    <property type="entry name" value="LY6/PLAUR DOMAIN-CONTAINING PROTEIN 8"/>
    <property type="match status" value="1"/>
</dbReference>
<dbReference type="AlphaFoldDB" id="A0A8C9ZP46"/>
<keyword evidence="7" id="KW-0325">Glycoprotein</keyword>
<evidence type="ECO:0000256" key="4">
    <source>
        <dbReference type="ARBA" id="ARBA00022525"/>
    </source>
</evidence>
<dbReference type="GO" id="GO:0005576">
    <property type="term" value="C:extracellular region"/>
    <property type="evidence" value="ECO:0007669"/>
    <property type="project" value="UniProtKB-SubCell"/>
</dbReference>
<evidence type="ECO:0000256" key="3">
    <source>
        <dbReference type="ARBA" id="ARBA00022475"/>
    </source>
</evidence>
<keyword evidence="11" id="KW-1185">Reference proteome</keyword>
<evidence type="ECO:0000256" key="2">
    <source>
        <dbReference type="ARBA" id="ARBA00004613"/>
    </source>
</evidence>
<evidence type="ECO:0000313" key="11">
    <source>
        <dbReference type="Proteomes" id="UP000694568"/>
    </source>
</evidence>
<evidence type="ECO:0000256" key="6">
    <source>
        <dbReference type="ARBA" id="ARBA00023136"/>
    </source>
</evidence>
<dbReference type="Ensembl" id="ENSSLUT00000040778.1">
    <property type="protein sequence ID" value="ENSSLUP00000039490.1"/>
    <property type="gene ID" value="ENSSLUG00000017690.1"/>
</dbReference>
<dbReference type="InterPro" id="IPR035076">
    <property type="entry name" value="Toxin/TOLIP"/>
</dbReference>
<dbReference type="GeneTree" id="ENSGT00940000163304"/>